<dbReference type="EMBL" id="CP032869">
    <property type="protein sequence ID" value="AYL94688.1"/>
    <property type="molecule type" value="Genomic_DNA"/>
</dbReference>
<gene>
    <name evidence="1" type="ORF">HYN43_004985</name>
</gene>
<name>A0A494VTG5_9SPHI</name>
<organism evidence="1 2">
    <name type="scientific">Mucilaginibacter celer</name>
    <dbReference type="NCBI Taxonomy" id="2305508"/>
    <lineage>
        <taxon>Bacteria</taxon>
        <taxon>Pseudomonadati</taxon>
        <taxon>Bacteroidota</taxon>
        <taxon>Sphingobacteriia</taxon>
        <taxon>Sphingobacteriales</taxon>
        <taxon>Sphingobacteriaceae</taxon>
        <taxon>Mucilaginibacter</taxon>
    </lineage>
</organism>
<dbReference type="Pfam" id="PF14119">
    <property type="entry name" value="DUF4288"/>
    <property type="match status" value="1"/>
</dbReference>
<sequence>MKEITGLKDWILDKKFPNAKRFAVVTIFFQYPDQALFINLKPKERIKAISKNFRDNYQKLLDLGIFESLEIQSSKKKPQIITGKLRYNQLKNIAALDYIYTFSIQSIDNAVHQKKETVQPDRYFCVKMTVVIEVEGISSKKQDLEKRFVLIKAKSSDDAYEKLEKSQDEYVEPYLNPQGRFVRWRIESYDDCFETDIQSPADLDGPAGVEVYSKLSKRKNTGKTVWGGKL</sequence>
<reference evidence="1 2" key="1">
    <citation type="submission" date="2018-10" db="EMBL/GenBank/DDBJ databases">
        <title>Genome sequencing of Mucilaginibacter sp. HYN0043.</title>
        <authorList>
            <person name="Kim M."/>
            <person name="Yi H."/>
        </authorList>
    </citation>
    <scope>NUCLEOTIDE SEQUENCE [LARGE SCALE GENOMIC DNA]</scope>
    <source>
        <strain evidence="1 2">HYN0043</strain>
    </source>
</reference>
<keyword evidence="2" id="KW-1185">Reference proteome</keyword>
<dbReference type="RefSeq" id="WP_119408400.1">
    <property type="nucleotide sequence ID" value="NZ_CP032869.1"/>
</dbReference>
<evidence type="ECO:0000313" key="1">
    <source>
        <dbReference type="EMBL" id="AYL94688.1"/>
    </source>
</evidence>
<accession>A0A494VTG5</accession>
<dbReference type="OrthoDB" id="794805at2"/>
<dbReference type="KEGG" id="muh:HYN43_004985"/>
<protein>
    <submittedName>
        <fullName evidence="1">DUF4288 domain-containing protein</fullName>
    </submittedName>
</protein>
<evidence type="ECO:0000313" key="2">
    <source>
        <dbReference type="Proteomes" id="UP000270046"/>
    </source>
</evidence>
<dbReference type="Proteomes" id="UP000270046">
    <property type="component" value="Chromosome"/>
</dbReference>
<proteinExistence type="predicted"/>
<dbReference type="InterPro" id="IPR025630">
    <property type="entry name" value="DUF4288"/>
</dbReference>
<dbReference type="AlphaFoldDB" id="A0A494VTG5"/>